<reference evidence="2 3" key="1">
    <citation type="submission" date="2024-06" db="EMBL/GenBank/DDBJ databases">
        <authorList>
            <person name="Woo H."/>
        </authorList>
    </citation>
    <scope>NUCLEOTIDE SEQUENCE [LARGE SCALE GENOMIC DNA]</scope>
    <source>
        <strain evidence="2 3">S2-g</strain>
    </source>
</reference>
<comment type="caution">
    <text evidence="2">The sequence shown here is derived from an EMBL/GenBank/DDBJ whole genome shotgun (WGS) entry which is preliminary data.</text>
</comment>
<dbReference type="Gene3D" id="3.10.450.50">
    <property type="match status" value="1"/>
</dbReference>
<dbReference type="RefSeq" id="WP_367843694.1">
    <property type="nucleotide sequence ID" value="NZ_JBFOHL010000002.1"/>
</dbReference>
<dbReference type="EMBL" id="JBFOHL010000002">
    <property type="protein sequence ID" value="MEW9623394.1"/>
    <property type="molecule type" value="Genomic_DNA"/>
</dbReference>
<evidence type="ECO:0008006" key="4">
    <source>
        <dbReference type="Google" id="ProtNLM"/>
    </source>
</evidence>
<evidence type="ECO:0000256" key="1">
    <source>
        <dbReference type="SAM" id="SignalP"/>
    </source>
</evidence>
<proteinExistence type="predicted"/>
<evidence type="ECO:0000313" key="3">
    <source>
        <dbReference type="Proteomes" id="UP001556170"/>
    </source>
</evidence>
<feature type="chain" id="PRO_5045650815" description="SnoaL-like domain-containing protein" evidence="1">
    <location>
        <begin position="22"/>
        <end position="170"/>
    </location>
</feature>
<dbReference type="Proteomes" id="UP001556170">
    <property type="component" value="Unassembled WGS sequence"/>
</dbReference>
<protein>
    <recommendedName>
        <fullName evidence="4">SnoaL-like domain-containing protein</fullName>
    </recommendedName>
</protein>
<dbReference type="SUPFAM" id="SSF54427">
    <property type="entry name" value="NTF2-like"/>
    <property type="match status" value="1"/>
</dbReference>
<sequence length="170" mass="18913">MKRASICFFTALMILPLGAMAQSRTPSPDQLTKDTVDVKHVMSAYHEAIVTHDGARLASLFIPQGSTWLNVLSDKAFTRLRTTKPGIPKIKVGNYQDFAKIVSQSTKHMDPEHQHVRIQSDGTIASVYFDYAFMIDGKPENRGSETWTLVKGDDGWRIATIIYSSNPVGL</sequence>
<feature type="signal peptide" evidence="1">
    <location>
        <begin position="1"/>
        <end position="21"/>
    </location>
</feature>
<accession>A0ABV3QLQ7</accession>
<name>A0ABV3QLQ7_9GAMM</name>
<dbReference type="InterPro" id="IPR032710">
    <property type="entry name" value="NTF2-like_dom_sf"/>
</dbReference>
<gene>
    <name evidence="2" type="ORF">ABQJ56_04035</name>
</gene>
<keyword evidence="1" id="KW-0732">Signal</keyword>
<evidence type="ECO:0000313" key="2">
    <source>
        <dbReference type="EMBL" id="MEW9623394.1"/>
    </source>
</evidence>
<keyword evidence="3" id="KW-1185">Reference proteome</keyword>
<organism evidence="2 3">
    <name type="scientific">Rhodanobacter geophilus</name>
    <dbReference type="NCBI Taxonomy" id="3162488"/>
    <lineage>
        <taxon>Bacteria</taxon>
        <taxon>Pseudomonadati</taxon>
        <taxon>Pseudomonadota</taxon>
        <taxon>Gammaproteobacteria</taxon>
        <taxon>Lysobacterales</taxon>
        <taxon>Rhodanobacteraceae</taxon>
        <taxon>Rhodanobacter</taxon>
    </lineage>
</organism>